<reference evidence="3" key="1">
    <citation type="journal article" date="2019" name="Int. J. Syst. Evol. Microbiol.">
        <title>The Global Catalogue of Microorganisms (GCM) 10K type strain sequencing project: providing services to taxonomists for standard genome sequencing and annotation.</title>
        <authorList>
            <consortium name="The Broad Institute Genomics Platform"/>
            <consortium name="The Broad Institute Genome Sequencing Center for Infectious Disease"/>
            <person name="Wu L."/>
            <person name="Ma J."/>
        </authorList>
    </citation>
    <scope>NUCLEOTIDE SEQUENCE [LARGE SCALE GENOMIC DNA]</scope>
    <source>
        <strain evidence="3">JCM 17388</strain>
    </source>
</reference>
<evidence type="ECO:0000256" key="1">
    <source>
        <dbReference type="SAM" id="MobiDB-lite"/>
    </source>
</evidence>
<gene>
    <name evidence="2" type="ORF">GCM10022252_35340</name>
</gene>
<evidence type="ECO:0000313" key="2">
    <source>
        <dbReference type="EMBL" id="GAA4193009.1"/>
    </source>
</evidence>
<dbReference type="Proteomes" id="UP001501251">
    <property type="component" value="Unassembled WGS sequence"/>
</dbReference>
<feature type="region of interest" description="Disordered" evidence="1">
    <location>
        <begin position="1"/>
        <end position="26"/>
    </location>
</feature>
<comment type="caution">
    <text evidence="2">The sequence shown here is derived from an EMBL/GenBank/DDBJ whole genome shotgun (WGS) entry which is preliminary data.</text>
</comment>
<accession>A0ABP8AXJ9</accession>
<evidence type="ECO:0000313" key="3">
    <source>
        <dbReference type="Proteomes" id="UP001501251"/>
    </source>
</evidence>
<sequence length="136" mass="14572">MDMTLGQTTAHFTGERSDEPVTGATAEKHDRALAVVQRLLKAERVRSHTVHTIVLKLSESGRPVPLAERRRHAPELVAYGDGGRMVATVTMGPRSGCYLVRLPATGVAAQTVNADQPHAVVDLVLAAARGDDRGRT</sequence>
<proteinExistence type="predicted"/>
<dbReference type="EMBL" id="BAABAQ010000005">
    <property type="protein sequence ID" value="GAA4193009.1"/>
    <property type="molecule type" value="Genomic_DNA"/>
</dbReference>
<organism evidence="2 3">
    <name type="scientific">Streptosporangium oxazolinicum</name>
    <dbReference type="NCBI Taxonomy" id="909287"/>
    <lineage>
        <taxon>Bacteria</taxon>
        <taxon>Bacillati</taxon>
        <taxon>Actinomycetota</taxon>
        <taxon>Actinomycetes</taxon>
        <taxon>Streptosporangiales</taxon>
        <taxon>Streptosporangiaceae</taxon>
        <taxon>Streptosporangium</taxon>
    </lineage>
</organism>
<feature type="compositionally biased region" description="Polar residues" evidence="1">
    <location>
        <begin position="1"/>
        <end position="11"/>
    </location>
</feature>
<keyword evidence="3" id="KW-1185">Reference proteome</keyword>
<protein>
    <submittedName>
        <fullName evidence="2">Uncharacterized protein</fullName>
    </submittedName>
</protein>
<name>A0ABP8AXJ9_9ACTN</name>